<dbReference type="GO" id="GO:0034220">
    <property type="term" value="P:monoatomic ion transmembrane transport"/>
    <property type="evidence" value="ECO:0007669"/>
    <property type="project" value="UniProtKB-KW"/>
</dbReference>
<dbReference type="GO" id="GO:0005886">
    <property type="term" value="C:plasma membrane"/>
    <property type="evidence" value="ECO:0007669"/>
    <property type="project" value="UniProtKB-SubCell"/>
</dbReference>
<comment type="subcellular location">
    <subcellularLocation>
        <location evidence="1">Cell junction</location>
        <location evidence="1">Gap junction</location>
    </subcellularLocation>
    <subcellularLocation>
        <location evidence="2 12">Cell membrane</location>
        <topology evidence="2 12">Multi-pass membrane protein</topology>
    </subcellularLocation>
</comment>
<evidence type="ECO:0000256" key="1">
    <source>
        <dbReference type="ARBA" id="ARBA00004610"/>
    </source>
</evidence>
<gene>
    <name evidence="12" type="primary">inx</name>
</gene>
<keyword evidence="6" id="KW-0303">Gap junction</keyword>
<keyword evidence="5 12" id="KW-0812">Transmembrane</keyword>
<keyword evidence="11 12" id="KW-0407">Ion channel</keyword>
<evidence type="ECO:0000256" key="8">
    <source>
        <dbReference type="ARBA" id="ARBA00022989"/>
    </source>
</evidence>
<evidence type="ECO:0000256" key="4">
    <source>
        <dbReference type="ARBA" id="ARBA00022475"/>
    </source>
</evidence>
<dbReference type="GO" id="GO:0005243">
    <property type="term" value="F:gap junction channel activity"/>
    <property type="evidence" value="ECO:0007669"/>
    <property type="project" value="TreeGrafter"/>
</dbReference>
<reference evidence="14" key="1">
    <citation type="submission" date="2022-11" db="UniProtKB">
        <authorList>
            <consortium name="WormBaseParasite"/>
        </authorList>
    </citation>
    <scope>IDENTIFICATION</scope>
</reference>
<keyword evidence="10 12" id="KW-0472">Membrane</keyword>
<comment type="function">
    <text evidence="12">Structural component of the gap junctions.</text>
</comment>
<keyword evidence="9 12" id="KW-0406">Ion transport</keyword>
<dbReference type="Pfam" id="PF00876">
    <property type="entry name" value="Innexin"/>
    <property type="match status" value="1"/>
</dbReference>
<evidence type="ECO:0000256" key="2">
    <source>
        <dbReference type="ARBA" id="ARBA00004651"/>
    </source>
</evidence>
<keyword evidence="13" id="KW-1185">Reference proteome</keyword>
<comment type="caution">
    <text evidence="12">Lacks conserved residue(s) required for the propagation of feature annotation.</text>
</comment>
<evidence type="ECO:0000256" key="5">
    <source>
        <dbReference type="ARBA" id="ARBA00022692"/>
    </source>
</evidence>
<dbReference type="PANTHER" id="PTHR11893">
    <property type="entry name" value="INNEXIN"/>
    <property type="match status" value="1"/>
</dbReference>
<protein>
    <recommendedName>
        <fullName evidence="12">Innexin</fullName>
    </recommendedName>
</protein>
<feature type="transmembrane region" description="Helical" evidence="12">
    <location>
        <begin position="99"/>
        <end position="124"/>
    </location>
</feature>
<evidence type="ECO:0000256" key="11">
    <source>
        <dbReference type="ARBA" id="ARBA00023303"/>
    </source>
</evidence>
<dbReference type="PRINTS" id="PR01262">
    <property type="entry name" value="INNEXIN"/>
</dbReference>
<evidence type="ECO:0000256" key="7">
    <source>
        <dbReference type="ARBA" id="ARBA00022949"/>
    </source>
</evidence>
<proteinExistence type="inferred from homology"/>
<keyword evidence="8 12" id="KW-1133">Transmembrane helix</keyword>
<evidence type="ECO:0000256" key="6">
    <source>
        <dbReference type="ARBA" id="ARBA00022868"/>
    </source>
</evidence>
<feature type="transmembrane region" description="Helical" evidence="12">
    <location>
        <begin position="263"/>
        <end position="283"/>
    </location>
</feature>
<evidence type="ECO:0000313" key="14">
    <source>
        <dbReference type="WBParaSite" id="ACRNAN_scaffold4219.g17414.t1"/>
    </source>
</evidence>
<evidence type="ECO:0000313" key="13">
    <source>
        <dbReference type="Proteomes" id="UP000887540"/>
    </source>
</evidence>
<dbReference type="InterPro" id="IPR000990">
    <property type="entry name" value="Innexin"/>
</dbReference>
<keyword evidence="3 12" id="KW-0813">Transport</keyword>
<dbReference type="GO" id="GO:0005921">
    <property type="term" value="C:gap junction"/>
    <property type="evidence" value="ECO:0007669"/>
    <property type="project" value="UniProtKB-SubCell"/>
</dbReference>
<evidence type="ECO:0000256" key="9">
    <source>
        <dbReference type="ARBA" id="ARBA00023065"/>
    </source>
</evidence>
<dbReference type="AlphaFoldDB" id="A0A914DUN7"/>
<accession>A0A914DUN7</accession>
<evidence type="ECO:0000256" key="10">
    <source>
        <dbReference type="ARBA" id="ARBA00023136"/>
    </source>
</evidence>
<dbReference type="WBParaSite" id="ACRNAN_scaffold4219.g17414.t1">
    <property type="protein sequence ID" value="ACRNAN_scaffold4219.g17414.t1"/>
    <property type="gene ID" value="ACRNAN_scaffold4219.g17414"/>
</dbReference>
<dbReference type="PANTHER" id="PTHR11893:SF32">
    <property type="entry name" value="INNEXIN"/>
    <property type="match status" value="1"/>
</dbReference>
<organism evidence="13 14">
    <name type="scientific">Acrobeloides nanus</name>
    <dbReference type="NCBI Taxonomy" id="290746"/>
    <lineage>
        <taxon>Eukaryota</taxon>
        <taxon>Metazoa</taxon>
        <taxon>Ecdysozoa</taxon>
        <taxon>Nematoda</taxon>
        <taxon>Chromadorea</taxon>
        <taxon>Rhabditida</taxon>
        <taxon>Tylenchina</taxon>
        <taxon>Cephalobomorpha</taxon>
        <taxon>Cephaloboidea</taxon>
        <taxon>Cephalobidae</taxon>
        <taxon>Acrobeloides</taxon>
    </lineage>
</organism>
<keyword evidence="4" id="KW-1003">Cell membrane</keyword>
<evidence type="ECO:0000256" key="3">
    <source>
        <dbReference type="ARBA" id="ARBA00022448"/>
    </source>
</evidence>
<keyword evidence="7" id="KW-0965">Cell junction</keyword>
<feature type="transmembrane region" description="Helical" evidence="12">
    <location>
        <begin position="180"/>
        <end position="202"/>
    </location>
</feature>
<evidence type="ECO:0000256" key="12">
    <source>
        <dbReference type="RuleBase" id="RU010713"/>
    </source>
</evidence>
<dbReference type="Proteomes" id="UP000887540">
    <property type="component" value="Unplaced"/>
</dbReference>
<sequence length="410" mass="48029">MDFPFVDILSGFLIDRNEDDFFDRLNYQYTPTLFILLSLINIGKLYVGNAITCFSKAEFIPSWNDYAKDYCLIENTYYLRTDESIPVELEKRSEKQISYYQWVPFILILQAASFYLVHTIWRAFNWISGYQIRMIITAAKESSTKSEEDITKSVETISKSMYHAGLLKHRTVVCLREQKFVTFLYFLMKLCYLFLICVHLAIFKHFIGNLGFAWDVVASKADWEHNGLFPRVTICDISIEKYGQPTNYTLECVLPLNMFNEKIFVFFFFWLCFLFAGTLFSIFKWIKAIATRKQFFKKLLSIASRQRHGPVSSSNAYSPPPGEHIPLLDSSSTTSSVIYDPNYKEPDNWDLRLILGLIQDHAGLLFCSRIYREMCNINEKKHRENVQNRYNNAETIKAQEKAREIERSPL</sequence>
<comment type="similarity">
    <text evidence="12">Belongs to the pannexin family.</text>
</comment>
<dbReference type="PROSITE" id="PS51013">
    <property type="entry name" value="PANNEXIN"/>
    <property type="match status" value="1"/>
</dbReference>
<name>A0A914DUN7_9BILA</name>